<dbReference type="Proteomes" id="UP001431963">
    <property type="component" value="Unassembled WGS sequence"/>
</dbReference>
<gene>
    <name evidence="4" type="ORF">V6590_19665</name>
</gene>
<dbReference type="InterPro" id="IPR037053">
    <property type="entry name" value="Phage_tail_collar_dom_sf"/>
</dbReference>
<dbReference type="InterPro" id="IPR011083">
    <property type="entry name" value="Phage_tail_collar_dom"/>
</dbReference>
<feature type="compositionally biased region" description="Polar residues" evidence="1">
    <location>
        <begin position="122"/>
        <end position="137"/>
    </location>
</feature>
<keyword evidence="2" id="KW-0732">Signal</keyword>
<feature type="region of interest" description="Disordered" evidence="1">
    <location>
        <begin position="122"/>
        <end position="145"/>
    </location>
</feature>
<dbReference type="Gene3D" id="3.90.1340.10">
    <property type="entry name" value="Phage tail collar domain"/>
    <property type="match status" value="1"/>
</dbReference>
<evidence type="ECO:0000313" key="5">
    <source>
        <dbReference type="Proteomes" id="UP001431963"/>
    </source>
</evidence>
<accession>A0ABU8C091</accession>
<feature type="domain" description="Phage tail collar" evidence="3">
    <location>
        <begin position="32"/>
        <end position="88"/>
    </location>
</feature>
<dbReference type="SUPFAM" id="SSF88874">
    <property type="entry name" value="Receptor-binding domain of short tail fibre protein gp12"/>
    <property type="match status" value="1"/>
</dbReference>
<evidence type="ECO:0000313" key="4">
    <source>
        <dbReference type="EMBL" id="MEH7830374.1"/>
    </source>
</evidence>
<comment type="caution">
    <text evidence="4">The sequence shown here is derived from an EMBL/GenBank/DDBJ whole genome shotgun (WGS) entry which is preliminary data.</text>
</comment>
<dbReference type="Pfam" id="PF07484">
    <property type="entry name" value="Collar"/>
    <property type="match status" value="1"/>
</dbReference>
<name>A0ABU8C091_9RHOB</name>
<feature type="signal peptide" evidence="2">
    <location>
        <begin position="1"/>
        <end position="26"/>
    </location>
</feature>
<organism evidence="4 5">
    <name type="scientific">Gemmobacter denitrificans</name>
    <dbReference type="NCBI Taxonomy" id="3123040"/>
    <lineage>
        <taxon>Bacteria</taxon>
        <taxon>Pseudomonadati</taxon>
        <taxon>Pseudomonadota</taxon>
        <taxon>Alphaproteobacteria</taxon>
        <taxon>Rhodobacterales</taxon>
        <taxon>Paracoccaceae</taxon>
        <taxon>Gemmobacter</taxon>
    </lineage>
</organism>
<dbReference type="RefSeq" id="WP_335425418.1">
    <property type="nucleotide sequence ID" value="NZ_JBALHR010000023.1"/>
</dbReference>
<sequence>MTRTLATAAAGALLALGIGSATPALSQDYYMGEIMVVSFTFCPKYTMEANGAILPIAQNTALFSLLGTTYGGNGTTTFALPDLRGRSPIGQGTGPGLTPVVLGQMGGSETVTLNQTQLPAHTHPVTSSLVASESAATSGEPEPGSVLSAAQVYGPAPGSVPLGGLNVTVGPAGNNQPVSIRDPYLAIRYCIVSSGIYPPRP</sequence>
<proteinExistence type="predicted"/>
<reference evidence="4" key="1">
    <citation type="submission" date="2024-02" db="EMBL/GenBank/DDBJ databases">
        <title>Genome sequences of strain Gemmobacter sp. JM10B15.</title>
        <authorList>
            <person name="Zhang M."/>
        </authorList>
    </citation>
    <scope>NUCLEOTIDE SEQUENCE</scope>
    <source>
        <strain evidence="4">JM10B15</strain>
    </source>
</reference>
<evidence type="ECO:0000259" key="3">
    <source>
        <dbReference type="Pfam" id="PF07484"/>
    </source>
</evidence>
<evidence type="ECO:0000256" key="2">
    <source>
        <dbReference type="SAM" id="SignalP"/>
    </source>
</evidence>
<dbReference type="EMBL" id="JBALHR010000023">
    <property type="protein sequence ID" value="MEH7830374.1"/>
    <property type="molecule type" value="Genomic_DNA"/>
</dbReference>
<evidence type="ECO:0000256" key="1">
    <source>
        <dbReference type="SAM" id="MobiDB-lite"/>
    </source>
</evidence>
<protein>
    <submittedName>
        <fullName evidence="4">Tail fiber protein</fullName>
    </submittedName>
</protein>
<feature type="chain" id="PRO_5045687652" evidence="2">
    <location>
        <begin position="27"/>
        <end position="201"/>
    </location>
</feature>
<keyword evidence="5" id="KW-1185">Reference proteome</keyword>